<evidence type="ECO:0000256" key="1">
    <source>
        <dbReference type="SAM" id="MobiDB-lite"/>
    </source>
</evidence>
<dbReference type="Pfam" id="PF13508">
    <property type="entry name" value="Acetyltransf_7"/>
    <property type="match status" value="1"/>
</dbReference>
<sequence>MTIQNTETTSSAGATALPAGYTLHEGYPPLPEYLDLRKLSGLTPVSPEQGAAVPRGSWYGVYITTAEAGAEEQEGGSSTAQPQPSSNGVQTGESPASSSSTNTNTTSSKPGRKAVAMGRIIGDGGWYFVIADMAVLPGHQRRGLGDAIVKRLVDRVYSHGAKGQAYVSLTADPPGRKLYARNEFVESMPRGMGMHRLLQVPGGGDDGGEREGQQEREA</sequence>
<reference evidence="3" key="1">
    <citation type="journal article" date="2021" name="Nat. Commun.">
        <title>Genetic determinants of endophytism in the Arabidopsis root mycobiome.</title>
        <authorList>
            <person name="Mesny F."/>
            <person name="Miyauchi S."/>
            <person name="Thiergart T."/>
            <person name="Pickel B."/>
            <person name="Atanasova L."/>
            <person name="Karlsson M."/>
            <person name="Huettel B."/>
            <person name="Barry K.W."/>
            <person name="Haridas S."/>
            <person name="Chen C."/>
            <person name="Bauer D."/>
            <person name="Andreopoulos W."/>
            <person name="Pangilinan J."/>
            <person name="LaButti K."/>
            <person name="Riley R."/>
            <person name="Lipzen A."/>
            <person name="Clum A."/>
            <person name="Drula E."/>
            <person name="Henrissat B."/>
            <person name="Kohler A."/>
            <person name="Grigoriev I.V."/>
            <person name="Martin F.M."/>
            <person name="Hacquard S."/>
        </authorList>
    </citation>
    <scope>NUCLEOTIDE SEQUENCE</scope>
    <source>
        <strain evidence="3">MPI-CAGE-CH-0230</strain>
    </source>
</reference>
<dbReference type="CDD" id="cd04301">
    <property type="entry name" value="NAT_SF"/>
    <property type="match status" value="1"/>
</dbReference>
<feature type="region of interest" description="Disordered" evidence="1">
    <location>
        <begin position="69"/>
        <end position="112"/>
    </location>
</feature>
<evidence type="ECO:0000313" key="4">
    <source>
        <dbReference type="Proteomes" id="UP000756346"/>
    </source>
</evidence>
<feature type="compositionally biased region" description="Polar residues" evidence="1">
    <location>
        <begin position="81"/>
        <end position="96"/>
    </location>
</feature>
<gene>
    <name evidence="3" type="ORF">B0I36DRAFT_1954</name>
</gene>
<evidence type="ECO:0000313" key="3">
    <source>
        <dbReference type="EMBL" id="KAH7039767.1"/>
    </source>
</evidence>
<dbReference type="GO" id="GO:0016747">
    <property type="term" value="F:acyltransferase activity, transferring groups other than amino-acyl groups"/>
    <property type="evidence" value="ECO:0007669"/>
    <property type="project" value="InterPro"/>
</dbReference>
<dbReference type="InterPro" id="IPR000182">
    <property type="entry name" value="GNAT_dom"/>
</dbReference>
<name>A0A9P8YDF1_9PEZI</name>
<feature type="compositionally biased region" description="Low complexity" evidence="1">
    <location>
        <begin position="97"/>
        <end position="108"/>
    </location>
</feature>
<comment type="caution">
    <text evidence="3">The sequence shown here is derived from an EMBL/GenBank/DDBJ whole genome shotgun (WGS) entry which is preliminary data.</text>
</comment>
<proteinExistence type="predicted"/>
<evidence type="ECO:0000259" key="2">
    <source>
        <dbReference type="Pfam" id="PF13508"/>
    </source>
</evidence>
<dbReference type="Proteomes" id="UP000756346">
    <property type="component" value="Unassembled WGS sequence"/>
</dbReference>
<dbReference type="InterPro" id="IPR016181">
    <property type="entry name" value="Acyl_CoA_acyltransferase"/>
</dbReference>
<keyword evidence="4" id="KW-1185">Reference proteome</keyword>
<dbReference type="Gene3D" id="3.40.630.30">
    <property type="match status" value="1"/>
</dbReference>
<dbReference type="EMBL" id="JAGTJQ010000001">
    <property type="protein sequence ID" value="KAH7039767.1"/>
    <property type="molecule type" value="Genomic_DNA"/>
</dbReference>
<protein>
    <recommendedName>
        <fullName evidence="2">N-acetyltransferase domain-containing protein</fullName>
    </recommendedName>
</protein>
<dbReference type="RefSeq" id="XP_046017822.1">
    <property type="nucleotide sequence ID" value="XM_046148772.1"/>
</dbReference>
<dbReference type="SUPFAM" id="SSF55729">
    <property type="entry name" value="Acyl-CoA N-acyltransferases (Nat)"/>
    <property type="match status" value="1"/>
</dbReference>
<accession>A0A9P8YDF1</accession>
<feature type="region of interest" description="Disordered" evidence="1">
    <location>
        <begin position="199"/>
        <end position="218"/>
    </location>
</feature>
<feature type="domain" description="N-acetyltransferase" evidence="2">
    <location>
        <begin position="114"/>
        <end position="186"/>
    </location>
</feature>
<dbReference type="GeneID" id="70178318"/>
<dbReference type="AlphaFoldDB" id="A0A9P8YDF1"/>
<feature type="compositionally biased region" description="Basic and acidic residues" evidence="1">
    <location>
        <begin position="207"/>
        <end position="218"/>
    </location>
</feature>
<dbReference type="OrthoDB" id="2744543at2759"/>
<organism evidence="3 4">
    <name type="scientific">Microdochium trichocladiopsis</name>
    <dbReference type="NCBI Taxonomy" id="1682393"/>
    <lineage>
        <taxon>Eukaryota</taxon>
        <taxon>Fungi</taxon>
        <taxon>Dikarya</taxon>
        <taxon>Ascomycota</taxon>
        <taxon>Pezizomycotina</taxon>
        <taxon>Sordariomycetes</taxon>
        <taxon>Xylariomycetidae</taxon>
        <taxon>Xylariales</taxon>
        <taxon>Microdochiaceae</taxon>
        <taxon>Microdochium</taxon>
    </lineage>
</organism>